<feature type="region of interest" description="Disordered" evidence="1">
    <location>
        <begin position="271"/>
        <end position="467"/>
    </location>
</feature>
<reference evidence="2 3" key="1">
    <citation type="submission" date="2024-02" db="EMBL/GenBank/DDBJ databases">
        <authorList>
            <person name="Chen Y."/>
            <person name="Shah S."/>
            <person name="Dougan E. K."/>
            <person name="Thang M."/>
            <person name="Chan C."/>
        </authorList>
    </citation>
    <scope>NUCLEOTIDE SEQUENCE [LARGE SCALE GENOMIC DNA]</scope>
</reference>
<feature type="compositionally biased region" description="Polar residues" evidence="1">
    <location>
        <begin position="542"/>
        <end position="551"/>
    </location>
</feature>
<feature type="compositionally biased region" description="Basic and acidic residues" evidence="1">
    <location>
        <begin position="388"/>
        <end position="401"/>
    </location>
</feature>
<evidence type="ECO:0000313" key="3">
    <source>
        <dbReference type="Proteomes" id="UP001642484"/>
    </source>
</evidence>
<name>A0ABP0MBQ5_9DINO</name>
<keyword evidence="3" id="KW-1185">Reference proteome</keyword>
<proteinExistence type="predicted"/>
<sequence>MLMEIFSCLVGTGIGAYNSSSIKPCVTDTVALIKQKAARVGALRSFIRKLDRRIKDLNTSAHLDVSGISRAFGTSGTSAGFARACDARARVSCEGGLLRASWCMLALGVWDSRRYTFLETLMSLRPSAHAEILTAKAVRSRNLVHGRFKELKAKTEARELEVANLKAARELEVKNLKEAQAYEVEVKKLMDANAAGSRVLSGMAKQHKSTLTQVNLTNQVQVQKLKEANAAQELQDLLAGVEPNKKVIESLENKLTTYWKGEVGRLKQHLAEVKRQKATDDHPRPAKKPKNQKDKIRKAQETEHGAASQAKAQKQSWQREESPSCLGLAAAMSNQETRQGRQPGRSASLNRSQWSMGAEDRMETPSAGRCSRRRTEQSITRNRSQFTLHEKEHAEDREGASMRRAASALPLRNSRGDDAARPLRSSTEPFRPPRRSSEASTTASGGGSKGSALADSDKGLGPEQTTASAAKRVAAAFGRPAGLDDFLQSARRHRREAPTHEAHRGFRPSAEDRAGIASHCWIQEPRRSKWSGPPPPPRAKNRTLQRGTQALPSGPMSLRQEQPSSAEYGKVYTRHDWNTAGVPSPHELNRAIACEGLFGRGTQALPRGPMCWDGTTHHDYGMMYRKIQ</sequence>
<protein>
    <submittedName>
        <fullName evidence="2">Uncharacterized protein</fullName>
    </submittedName>
</protein>
<gene>
    <name evidence="2" type="ORF">CCMP2556_LOCUS24834</name>
</gene>
<feature type="compositionally biased region" description="Basic and acidic residues" evidence="1">
    <location>
        <begin position="291"/>
        <end position="304"/>
    </location>
</feature>
<comment type="caution">
    <text evidence="2">The sequence shown here is derived from an EMBL/GenBank/DDBJ whole genome shotgun (WGS) entry which is preliminary data.</text>
</comment>
<feature type="compositionally biased region" description="Basic and acidic residues" evidence="1">
    <location>
        <begin position="271"/>
        <end position="284"/>
    </location>
</feature>
<feature type="compositionally biased region" description="Basic and acidic residues" evidence="1">
    <location>
        <begin position="496"/>
        <end position="514"/>
    </location>
</feature>
<organism evidence="2 3">
    <name type="scientific">Durusdinium trenchii</name>
    <dbReference type="NCBI Taxonomy" id="1381693"/>
    <lineage>
        <taxon>Eukaryota</taxon>
        <taxon>Sar</taxon>
        <taxon>Alveolata</taxon>
        <taxon>Dinophyceae</taxon>
        <taxon>Suessiales</taxon>
        <taxon>Symbiodiniaceae</taxon>
        <taxon>Durusdinium</taxon>
    </lineage>
</organism>
<feature type="compositionally biased region" description="Polar residues" evidence="1">
    <location>
        <begin position="377"/>
        <end position="387"/>
    </location>
</feature>
<dbReference type="EMBL" id="CAXAMN010016446">
    <property type="protein sequence ID" value="CAK9048187.1"/>
    <property type="molecule type" value="Genomic_DNA"/>
</dbReference>
<evidence type="ECO:0000313" key="2">
    <source>
        <dbReference type="EMBL" id="CAK9048187.1"/>
    </source>
</evidence>
<feature type="compositionally biased region" description="Low complexity" evidence="1">
    <location>
        <begin position="306"/>
        <end position="316"/>
    </location>
</feature>
<evidence type="ECO:0000256" key="1">
    <source>
        <dbReference type="SAM" id="MobiDB-lite"/>
    </source>
</evidence>
<dbReference type="Proteomes" id="UP001642484">
    <property type="component" value="Unassembled WGS sequence"/>
</dbReference>
<feature type="region of interest" description="Disordered" evidence="1">
    <location>
        <begin position="492"/>
        <end position="565"/>
    </location>
</feature>
<feature type="compositionally biased region" description="Polar residues" evidence="1">
    <location>
        <begin position="345"/>
        <end position="355"/>
    </location>
</feature>
<accession>A0ABP0MBQ5</accession>